<gene>
    <name evidence="2" type="ORF">Scep_013750</name>
</gene>
<evidence type="ECO:0000313" key="2">
    <source>
        <dbReference type="EMBL" id="KAK9124904.1"/>
    </source>
</evidence>
<proteinExistence type="predicted"/>
<dbReference type="AlphaFoldDB" id="A0AAP0J027"/>
<keyword evidence="3" id="KW-1185">Reference proteome</keyword>
<evidence type="ECO:0000256" key="1">
    <source>
        <dbReference type="SAM" id="MobiDB-lite"/>
    </source>
</evidence>
<accession>A0AAP0J027</accession>
<comment type="caution">
    <text evidence="2">The sequence shown here is derived from an EMBL/GenBank/DDBJ whole genome shotgun (WGS) entry which is preliminary data.</text>
</comment>
<organism evidence="2 3">
    <name type="scientific">Stephania cephalantha</name>
    <dbReference type="NCBI Taxonomy" id="152367"/>
    <lineage>
        <taxon>Eukaryota</taxon>
        <taxon>Viridiplantae</taxon>
        <taxon>Streptophyta</taxon>
        <taxon>Embryophyta</taxon>
        <taxon>Tracheophyta</taxon>
        <taxon>Spermatophyta</taxon>
        <taxon>Magnoliopsida</taxon>
        <taxon>Ranunculales</taxon>
        <taxon>Menispermaceae</taxon>
        <taxon>Menispermoideae</taxon>
        <taxon>Cissampelideae</taxon>
        <taxon>Stephania</taxon>
    </lineage>
</organism>
<sequence>MPLQPPFMLIPTLLIFSVSGLSRTLLMHCFLVVPRRLLVLIGTGMLSKPMSLATTLGLHQITLSPATVGGIQRFRSKSTMSSKPFPIESLPLSPVPQQTDFLPPS</sequence>
<evidence type="ECO:0000313" key="3">
    <source>
        <dbReference type="Proteomes" id="UP001419268"/>
    </source>
</evidence>
<feature type="compositionally biased region" description="Polar residues" evidence="1">
    <location>
        <begin position="95"/>
        <end position="105"/>
    </location>
</feature>
<reference evidence="2 3" key="1">
    <citation type="submission" date="2024-01" db="EMBL/GenBank/DDBJ databases">
        <title>Genome assemblies of Stephania.</title>
        <authorList>
            <person name="Yang L."/>
        </authorList>
    </citation>
    <scope>NUCLEOTIDE SEQUENCE [LARGE SCALE GENOMIC DNA]</scope>
    <source>
        <strain evidence="2">JXDWG</strain>
        <tissue evidence="2">Leaf</tissue>
    </source>
</reference>
<dbReference type="EMBL" id="JBBNAG010000006">
    <property type="protein sequence ID" value="KAK9124904.1"/>
    <property type="molecule type" value="Genomic_DNA"/>
</dbReference>
<name>A0AAP0J027_9MAGN</name>
<protein>
    <submittedName>
        <fullName evidence="2">Uncharacterized protein</fullName>
    </submittedName>
</protein>
<dbReference type="Proteomes" id="UP001419268">
    <property type="component" value="Unassembled WGS sequence"/>
</dbReference>
<feature type="region of interest" description="Disordered" evidence="1">
    <location>
        <begin position="77"/>
        <end position="105"/>
    </location>
</feature>